<organism evidence="2 3">
    <name type="scientific">Castilleja foliolosa</name>
    <dbReference type="NCBI Taxonomy" id="1961234"/>
    <lineage>
        <taxon>Eukaryota</taxon>
        <taxon>Viridiplantae</taxon>
        <taxon>Streptophyta</taxon>
        <taxon>Embryophyta</taxon>
        <taxon>Tracheophyta</taxon>
        <taxon>Spermatophyta</taxon>
        <taxon>Magnoliopsida</taxon>
        <taxon>eudicotyledons</taxon>
        <taxon>Gunneridae</taxon>
        <taxon>Pentapetalae</taxon>
        <taxon>asterids</taxon>
        <taxon>lamiids</taxon>
        <taxon>Lamiales</taxon>
        <taxon>Orobanchaceae</taxon>
        <taxon>Pedicularideae</taxon>
        <taxon>Castillejinae</taxon>
        <taxon>Castilleja</taxon>
    </lineage>
</organism>
<dbReference type="Proteomes" id="UP001632038">
    <property type="component" value="Unassembled WGS sequence"/>
</dbReference>
<evidence type="ECO:0000313" key="3">
    <source>
        <dbReference type="Proteomes" id="UP001632038"/>
    </source>
</evidence>
<keyword evidence="3" id="KW-1185">Reference proteome</keyword>
<evidence type="ECO:0000256" key="1">
    <source>
        <dbReference type="SAM" id="MobiDB-lite"/>
    </source>
</evidence>
<evidence type="ECO:0008006" key="4">
    <source>
        <dbReference type="Google" id="ProtNLM"/>
    </source>
</evidence>
<feature type="region of interest" description="Disordered" evidence="1">
    <location>
        <begin position="23"/>
        <end position="59"/>
    </location>
</feature>
<dbReference type="EMBL" id="JAVIJP010000002">
    <property type="protein sequence ID" value="KAL3655322.1"/>
    <property type="molecule type" value="Genomic_DNA"/>
</dbReference>
<protein>
    <recommendedName>
        <fullName evidence="4">HECT domain-containing protein</fullName>
    </recommendedName>
</protein>
<accession>A0ABD3ELL9</accession>
<reference evidence="3" key="1">
    <citation type="journal article" date="2024" name="IScience">
        <title>Strigolactones Initiate the Formation of Haustorium-like Structures in Castilleja.</title>
        <authorList>
            <person name="Buerger M."/>
            <person name="Peterson D."/>
            <person name="Chory J."/>
        </authorList>
    </citation>
    <scope>NUCLEOTIDE SEQUENCE [LARGE SCALE GENOMIC DNA]</scope>
</reference>
<comment type="caution">
    <text evidence="2">The sequence shown here is derived from an EMBL/GenBank/DDBJ whole genome shotgun (WGS) entry which is preliminary data.</text>
</comment>
<evidence type="ECO:0000313" key="2">
    <source>
        <dbReference type="EMBL" id="KAL3655322.1"/>
    </source>
</evidence>
<sequence length="205" mass="22498">MHPSLILTVSEPVARVDQAADGAAVPDLEPDEETHLGSVKVKGKEPELDEDEEDSSDDEDGLLLQLNAPKELLTKLCYWLVDNFEPRTCDLVLRDGGRLHVEAADVEVVLGLPNGNIRMERRKLSGLQEEFKRLFGNGQKNITANNVIDLMLTHTHGGVWFRRLFLIAMSTCLMDVTGNGYVPMGLLGNFDNVTSQGTLTGGSLL</sequence>
<dbReference type="AlphaFoldDB" id="A0ABD3ELL9"/>
<gene>
    <name evidence="2" type="ORF">CASFOL_001108</name>
</gene>
<name>A0ABD3ELL9_9LAMI</name>
<proteinExistence type="predicted"/>
<feature type="compositionally biased region" description="Acidic residues" evidence="1">
    <location>
        <begin position="47"/>
        <end position="59"/>
    </location>
</feature>